<keyword evidence="1" id="KW-0732">Signal</keyword>
<evidence type="ECO:0000256" key="1">
    <source>
        <dbReference type="SAM" id="SignalP"/>
    </source>
</evidence>
<dbReference type="PANTHER" id="PTHR30289:SF8">
    <property type="entry name" value="YHYH DOMAIN-CONTAINING PROTEIN"/>
    <property type="match status" value="1"/>
</dbReference>
<dbReference type="Pfam" id="PF14240">
    <property type="entry name" value="YHYH"/>
    <property type="match status" value="1"/>
</dbReference>
<proteinExistence type="predicted"/>
<dbReference type="PANTHER" id="PTHR30289">
    <property type="entry name" value="UNCHARACTERIZED PROTEIN YBCL-RELATED"/>
    <property type="match status" value="1"/>
</dbReference>
<feature type="chain" id="PRO_5029784236" evidence="1">
    <location>
        <begin position="20"/>
        <end position="250"/>
    </location>
</feature>
<evidence type="ECO:0000259" key="2">
    <source>
        <dbReference type="Pfam" id="PF14240"/>
    </source>
</evidence>
<evidence type="ECO:0000313" key="3">
    <source>
        <dbReference type="EMBL" id="MVM30208.1"/>
    </source>
</evidence>
<comment type="caution">
    <text evidence="3">The sequence shown here is derived from an EMBL/GenBank/DDBJ whole genome shotgun (WGS) entry which is preliminary data.</text>
</comment>
<reference evidence="3 4" key="1">
    <citation type="submission" date="2019-12" db="EMBL/GenBank/DDBJ databases">
        <title>Spirosoma sp. HMF4905 genome sequencing and assembly.</title>
        <authorList>
            <person name="Kang H."/>
            <person name="Cha I."/>
            <person name="Kim H."/>
            <person name="Joh K."/>
        </authorList>
    </citation>
    <scope>NUCLEOTIDE SEQUENCE [LARGE SCALE GENOMIC DNA]</scope>
    <source>
        <strain evidence="3 4">HMF4905</strain>
    </source>
</reference>
<evidence type="ECO:0000313" key="4">
    <source>
        <dbReference type="Proteomes" id="UP000436006"/>
    </source>
</evidence>
<sequence length="250" mass="26526">MQKIIFPMLLLGLLACSKSDDTSSTTTPTTTGSVDITSVVKAKFASGVTVTVSGDNLVLKCDGRPNHKTPYWGAGNALYEPFPSGHAANPNTMVAQNYTMTIPAKPAAATTHEETSLGAIGLAITGAPIFNNNEGGNVALNAGTITSFDGAGAHPAQAGDYHYHVTGTYTTTDDANLVGFLRDGFPLYGRKDKDGTYPSNLDAYNGHTAATNEFPNGIYHYHTRNENYLNTGYYILKSGSYYGTKGTFTQ</sequence>
<dbReference type="EMBL" id="WPIN01000003">
    <property type="protein sequence ID" value="MVM30208.1"/>
    <property type="molecule type" value="Genomic_DNA"/>
</dbReference>
<feature type="signal peptide" evidence="1">
    <location>
        <begin position="1"/>
        <end position="19"/>
    </location>
</feature>
<keyword evidence="4" id="KW-1185">Reference proteome</keyword>
<organism evidence="3 4">
    <name type="scientific">Spirosoma arboris</name>
    <dbReference type="NCBI Taxonomy" id="2682092"/>
    <lineage>
        <taxon>Bacteria</taxon>
        <taxon>Pseudomonadati</taxon>
        <taxon>Bacteroidota</taxon>
        <taxon>Cytophagia</taxon>
        <taxon>Cytophagales</taxon>
        <taxon>Cytophagaceae</taxon>
        <taxon>Spirosoma</taxon>
    </lineage>
</organism>
<gene>
    <name evidence="3" type="ORF">GO755_09195</name>
</gene>
<dbReference type="AlphaFoldDB" id="A0A7K1S968"/>
<dbReference type="RefSeq" id="WP_157584456.1">
    <property type="nucleotide sequence ID" value="NZ_WPIN01000003.1"/>
</dbReference>
<dbReference type="Proteomes" id="UP000436006">
    <property type="component" value="Unassembled WGS sequence"/>
</dbReference>
<dbReference type="InterPro" id="IPR025924">
    <property type="entry name" value="YHYH_dom"/>
</dbReference>
<dbReference type="PROSITE" id="PS51257">
    <property type="entry name" value="PROKAR_LIPOPROTEIN"/>
    <property type="match status" value="1"/>
</dbReference>
<name>A0A7K1S968_9BACT</name>
<protein>
    <submittedName>
        <fullName evidence="3">YHYH protein</fullName>
    </submittedName>
</protein>
<feature type="domain" description="YHYH" evidence="2">
    <location>
        <begin position="100"/>
        <end position="191"/>
    </location>
</feature>
<accession>A0A7K1S968</accession>